<dbReference type="RefSeq" id="XP_029242846.1">
    <property type="nucleotide sequence ID" value="XM_029377250.1"/>
</dbReference>
<dbReference type="Proteomes" id="UP000283634">
    <property type="component" value="Unassembled WGS sequence"/>
</dbReference>
<evidence type="ECO:0000313" key="1">
    <source>
        <dbReference type="EMBL" id="RNF12616.1"/>
    </source>
</evidence>
<protein>
    <submittedName>
        <fullName evidence="1">Uncharacterized protein</fullName>
    </submittedName>
</protein>
<name>A0A3R7KZA5_TRYRA</name>
<dbReference type="AlphaFoldDB" id="A0A3R7KZA5"/>
<sequence length="398" mass="43703">MCYCNLSDKREGFPSSPNTHHQVHLGVPLRFVSMRRRANKLLCEERRGARGTSVGAEETSSSSIGEKRLAAPITEVALEETRRHGGSAGVLDPLLFFLLRLQRLQLSLVHALESLGVRSDQLGPYGCACADGEAADIPGTTVGDDNLPLNTLNPLDRYIIAHKHRDACALKTGDELCSLTQETQATSLDAILRWVDARSPCDATQDVAFSRSTLIASLTATMDAPLAATSSPTANNNNVAVQPPNRKRKRSLEKLEVNNIGFRNHWRHYVTQLRTAYKLELAVVKKACAVDIGKGLSSCAKWGKIDRGQAAALTTPAAVCLERNYEELTLAKDALADCQRDVTELFSSIESAIDEYAEQTRKVAEYEDYFWSNVRLAKCECKALLELSRRIRSLAGSS</sequence>
<dbReference type="OrthoDB" id="242756at2759"/>
<comment type="caution">
    <text evidence="1">The sequence shown here is derived from an EMBL/GenBank/DDBJ whole genome shotgun (WGS) entry which is preliminary data.</text>
</comment>
<accession>A0A3R7KZA5</accession>
<dbReference type="EMBL" id="MKGL01000003">
    <property type="protein sequence ID" value="RNF12616.1"/>
    <property type="molecule type" value="Genomic_DNA"/>
</dbReference>
<dbReference type="GeneID" id="40324092"/>
<gene>
    <name evidence="1" type="ORF">TraAM80_00159</name>
</gene>
<dbReference type="OMA" id="YSCHAKW"/>
<proteinExistence type="predicted"/>
<reference evidence="1 2" key="1">
    <citation type="journal article" date="2018" name="BMC Genomics">
        <title>Genomic comparison of Trypanosoma conorhini and Trypanosoma rangeli to Trypanosoma cruzi strains of high and low virulence.</title>
        <authorList>
            <person name="Bradwell K.R."/>
            <person name="Koparde V.N."/>
            <person name="Matveyev A.V."/>
            <person name="Serrano M.G."/>
            <person name="Alves J.M."/>
            <person name="Parikh H."/>
            <person name="Huang B."/>
            <person name="Lee V."/>
            <person name="Espinosa-Alvarez O."/>
            <person name="Ortiz P.A."/>
            <person name="Costa-Martins A.G."/>
            <person name="Teixeira M.M."/>
            <person name="Buck G.A."/>
        </authorList>
    </citation>
    <scope>NUCLEOTIDE SEQUENCE [LARGE SCALE GENOMIC DNA]</scope>
    <source>
        <strain evidence="1 2">AM80</strain>
    </source>
</reference>
<keyword evidence="2" id="KW-1185">Reference proteome</keyword>
<organism evidence="1 2">
    <name type="scientific">Trypanosoma rangeli</name>
    <dbReference type="NCBI Taxonomy" id="5698"/>
    <lineage>
        <taxon>Eukaryota</taxon>
        <taxon>Discoba</taxon>
        <taxon>Euglenozoa</taxon>
        <taxon>Kinetoplastea</taxon>
        <taxon>Metakinetoplastina</taxon>
        <taxon>Trypanosomatida</taxon>
        <taxon>Trypanosomatidae</taxon>
        <taxon>Trypanosoma</taxon>
        <taxon>Herpetosoma</taxon>
    </lineage>
</organism>
<evidence type="ECO:0000313" key="2">
    <source>
        <dbReference type="Proteomes" id="UP000283634"/>
    </source>
</evidence>